<dbReference type="InterPro" id="IPR015168">
    <property type="entry name" value="SsuA/THI5"/>
</dbReference>
<accession>A0ABU0LBH6</accession>
<evidence type="ECO:0000313" key="4">
    <source>
        <dbReference type="EMBL" id="MDQ0504481.1"/>
    </source>
</evidence>
<dbReference type="Proteomes" id="UP001241747">
    <property type="component" value="Unassembled WGS sequence"/>
</dbReference>
<evidence type="ECO:0000313" key="5">
    <source>
        <dbReference type="Proteomes" id="UP001241747"/>
    </source>
</evidence>
<proteinExistence type="inferred from homology"/>
<dbReference type="Gene3D" id="3.40.190.10">
    <property type="entry name" value="Periplasmic binding protein-like II"/>
    <property type="match status" value="2"/>
</dbReference>
<feature type="signal peptide" evidence="2">
    <location>
        <begin position="1"/>
        <end position="22"/>
    </location>
</feature>
<evidence type="ECO:0000256" key="2">
    <source>
        <dbReference type="SAM" id="SignalP"/>
    </source>
</evidence>
<reference evidence="4 5" key="1">
    <citation type="submission" date="2023-07" db="EMBL/GenBank/DDBJ databases">
        <title>Genomic Encyclopedia of Type Strains, Phase IV (KMG-IV): sequencing the most valuable type-strain genomes for metagenomic binning, comparative biology and taxonomic classification.</title>
        <authorList>
            <person name="Goeker M."/>
        </authorList>
    </citation>
    <scope>NUCLEOTIDE SEQUENCE [LARGE SCALE GENOMIC DNA]</scope>
    <source>
        <strain evidence="4 5">DSM 3770</strain>
    </source>
</reference>
<comment type="similarity">
    <text evidence="1">Belongs to the bacterial solute-binding protein SsuA/TauA family.</text>
</comment>
<protein>
    <submittedName>
        <fullName evidence="4">Sulfonate transport system substrate-binding protein</fullName>
    </submittedName>
</protein>
<gene>
    <name evidence="4" type="ORF">QOZ94_001255</name>
</gene>
<organism evidence="4 5">
    <name type="scientific">Xanthobacter agilis</name>
    <dbReference type="NCBI Taxonomy" id="47492"/>
    <lineage>
        <taxon>Bacteria</taxon>
        <taxon>Pseudomonadati</taxon>
        <taxon>Pseudomonadota</taxon>
        <taxon>Alphaproteobacteria</taxon>
        <taxon>Hyphomicrobiales</taxon>
        <taxon>Xanthobacteraceae</taxon>
        <taxon>Xanthobacter</taxon>
    </lineage>
</organism>
<dbReference type="RefSeq" id="WP_237345035.1">
    <property type="nucleotide sequence ID" value="NZ_JABWGX010000007.1"/>
</dbReference>
<evidence type="ECO:0000256" key="1">
    <source>
        <dbReference type="ARBA" id="ARBA00010742"/>
    </source>
</evidence>
<dbReference type="SUPFAM" id="SSF53850">
    <property type="entry name" value="Periplasmic binding protein-like II"/>
    <property type="match status" value="1"/>
</dbReference>
<feature type="domain" description="Solute-binding protein family 3/N-terminal" evidence="3">
    <location>
        <begin position="33"/>
        <end position="254"/>
    </location>
</feature>
<dbReference type="CDD" id="cd13555">
    <property type="entry name" value="PBP2_sulfate_ester_like"/>
    <property type="match status" value="1"/>
</dbReference>
<dbReference type="SMART" id="SM00062">
    <property type="entry name" value="PBPb"/>
    <property type="match status" value="1"/>
</dbReference>
<dbReference type="Pfam" id="PF09084">
    <property type="entry name" value="NMT1"/>
    <property type="match status" value="1"/>
</dbReference>
<keyword evidence="2" id="KW-0732">Signal</keyword>
<dbReference type="InterPro" id="IPR001638">
    <property type="entry name" value="Solute-binding_3/MltF_N"/>
</dbReference>
<name>A0ABU0LBH6_XANAG</name>
<comment type="caution">
    <text evidence="4">The sequence shown here is derived from an EMBL/GenBank/DDBJ whole genome shotgun (WGS) entry which is preliminary data.</text>
</comment>
<keyword evidence="5" id="KW-1185">Reference proteome</keyword>
<dbReference type="EMBL" id="JAUSVY010000002">
    <property type="protein sequence ID" value="MDQ0504481.1"/>
    <property type="molecule type" value="Genomic_DNA"/>
</dbReference>
<dbReference type="PANTHER" id="PTHR30024:SF21">
    <property type="entry name" value="ABC TRANSPORTER SUBSTRATE-BINDING PROTEIN"/>
    <property type="match status" value="1"/>
</dbReference>
<dbReference type="PANTHER" id="PTHR30024">
    <property type="entry name" value="ALIPHATIC SULFONATES-BINDING PROTEIN-RELATED"/>
    <property type="match status" value="1"/>
</dbReference>
<sequence>MSLLVRVAALLLAVFLPVAAFAESVVIRIGFAEVGVGGRQFGTQGGASVAHARTLLEKEFAGEDVTVQWVFFRGAGPAVNEAIAAGQLDLALQGDLPAIVGRANGLKTKLLMGSGVRNNIYLAVRPDAPITGIDDLKGRKVAQFRGTNLQLAADRVLAAHHLTERDIRFLSMDFEAAVAALRSGDIDATFGQADLFALQDQGLAKVVYSTRGDDPTFTRHSHVLVTEAFETAHPELVQRVVTTFVKAADWASDENNRKELFEIWALSGRPVAGFEHDYEGQTLAYRQSPLIDPFLIESYASKIQQAKDYRLLRGNASVEGWFEPKYLNTALKQLGLERRWTPLDAAGKPVATN</sequence>
<evidence type="ECO:0000259" key="3">
    <source>
        <dbReference type="SMART" id="SM00062"/>
    </source>
</evidence>
<feature type="chain" id="PRO_5046826281" evidence="2">
    <location>
        <begin position="23"/>
        <end position="353"/>
    </location>
</feature>